<sequence length="664" mass="74312">MTTRMQTIRPASAQRYVSPMARGSPDGADVLWTDFVPDELKKTVTSFTDREASVAAALADRVDAMWAEVDAIAARNRERRALLREGGAFDHGLSAMADLPFWDTKERIALRFALPLADLNVEGGEEPAPDPAAEAADDPAAGGAAKPSAARALRMTSEQLLDPAYHQKSLRRYFTPILQRRGELPKTMSLLLDAVQQIQSGELATLEDDLQNDATARVPLYAPFRTIATFIQQHLTGPSSLAAVEAGVVQQHRALDQRERADAEHVADDAALVEAGQLNEEEQTRAAQHMWVRLFESAAAREHRYADDARQYKGMMSTGLSAVAALREALDRCAADSAASLQSLMRTSATCSDTTESTAERAAAIAREAELMFHRNAQQLQEAIRGKLYRLEKSEAQQERLARRVREAVKELYAEQVRYAEVAQEAMLAKIALRQLECSYSQLRDTVRVRQAAALSTDQRATDVQSLVRDADACRRSLLLACAQHVERVERDQHFQRCHVVDYIANNVQMWERKVRDIEFLYDERYCALVKKTAMSWQLEYLAVGEREKAVDNLTDVREELQKVVACWQEVCRMRDALDLDPQTLGSEGKTANELRRQMRLLDDNRAVQRRVVTWKAFKKAPATPVRGGGRGAVARLAEQRRFSATAEPRMQLHKPLPAILPVE</sequence>
<protein>
    <submittedName>
        <fullName evidence="2">Uncharacterized protein</fullName>
    </submittedName>
</protein>
<feature type="compositionally biased region" description="Low complexity" evidence="1">
    <location>
        <begin position="131"/>
        <end position="145"/>
    </location>
</feature>
<evidence type="ECO:0000313" key="3">
    <source>
        <dbReference type="Proteomes" id="UP000015354"/>
    </source>
</evidence>
<keyword evidence="3" id="KW-1185">Reference proteome</keyword>
<dbReference type="Proteomes" id="UP000015354">
    <property type="component" value="Unassembled WGS sequence"/>
</dbReference>
<accession>S9VIA3</accession>
<organism evidence="2 3">
    <name type="scientific">Strigomonas culicis</name>
    <dbReference type="NCBI Taxonomy" id="28005"/>
    <lineage>
        <taxon>Eukaryota</taxon>
        <taxon>Discoba</taxon>
        <taxon>Euglenozoa</taxon>
        <taxon>Kinetoplastea</taxon>
        <taxon>Metakinetoplastina</taxon>
        <taxon>Trypanosomatida</taxon>
        <taxon>Trypanosomatidae</taxon>
        <taxon>Strigomonadinae</taxon>
        <taxon>Strigomonas</taxon>
    </lineage>
</organism>
<gene>
    <name evidence="2" type="ORF">STCU_06062</name>
</gene>
<name>S9VIA3_9TRYP</name>
<feature type="region of interest" description="Disordered" evidence="1">
    <location>
        <begin position="122"/>
        <end position="149"/>
    </location>
</feature>
<comment type="caution">
    <text evidence="2">The sequence shown here is derived from an EMBL/GenBank/DDBJ whole genome shotgun (WGS) entry which is preliminary data.</text>
</comment>
<dbReference type="OrthoDB" id="272960at2759"/>
<dbReference type="EMBL" id="ATMH01006062">
    <property type="protein sequence ID" value="EPY26821.1"/>
    <property type="molecule type" value="Genomic_DNA"/>
</dbReference>
<evidence type="ECO:0000256" key="1">
    <source>
        <dbReference type="SAM" id="MobiDB-lite"/>
    </source>
</evidence>
<evidence type="ECO:0000313" key="2">
    <source>
        <dbReference type="EMBL" id="EPY26821.1"/>
    </source>
</evidence>
<reference evidence="2 3" key="1">
    <citation type="journal article" date="2013" name="PLoS ONE">
        <title>Predicting the Proteins of Angomonas deanei, Strigomonas culicis and Their Respective Endosymbionts Reveals New Aspects of the Trypanosomatidae Family.</title>
        <authorList>
            <person name="Motta M.C."/>
            <person name="Martins A.C."/>
            <person name="de Souza S.S."/>
            <person name="Catta-Preta C.M."/>
            <person name="Silva R."/>
            <person name="Klein C.C."/>
            <person name="de Almeida L.G."/>
            <person name="de Lima Cunha O."/>
            <person name="Ciapina L.P."/>
            <person name="Brocchi M."/>
            <person name="Colabardini A.C."/>
            <person name="de Araujo Lima B."/>
            <person name="Machado C.R."/>
            <person name="de Almeida Soares C.M."/>
            <person name="Probst C.M."/>
            <person name="de Menezes C.B."/>
            <person name="Thompson C.E."/>
            <person name="Bartholomeu D.C."/>
            <person name="Gradia D.F."/>
            <person name="Pavoni D.P."/>
            <person name="Grisard E.C."/>
            <person name="Fantinatti-Garboggini F."/>
            <person name="Marchini F.K."/>
            <person name="Rodrigues-Luiz G.F."/>
            <person name="Wagner G."/>
            <person name="Goldman G.H."/>
            <person name="Fietto J.L."/>
            <person name="Elias M.C."/>
            <person name="Goldman M.H."/>
            <person name="Sagot M.F."/>
            <person name="Pereira M."/>
            <person name="Stoco P.H."/>
            <person name="de Mendonca-Neto R.P."/>
            <person name="Teixeira S.M."/>
            <person name="Maciel T.E."/>
            <person name="de Oliveira Mendes T.A."/>
            <person name="Urmenyi T.P."/>
            <person name="de Souza W."/>
            <person name="Schenkman S."/>
            <person name="de Vasconcelos A.T."/>
        </authorList>
    </citation>
    <scope>NUCLEOTIDE SEQUENCE [LARGE SCALE GENOMIC DNA]</scope>
</reference>
<proteinExistence type="predicted"/>
<dbReference type="AlphaFoldDB" id="S9VIA3"/>